<proteinExistence type="predicted"/>
<feature type="non-terminal residue" evidence="6">
    <location>
        <position position="1"/>
    </location>
</feature>
<keyword evidence="2" id="KW-0067">ATP-binding</keyword>
<dbReference type="Pfam" id="PF07724">
    <property type="entry name" value="AAA_2"/>
    <property type="match status" value="1"/>
</dbReference>
<feature type="region of interest" description="Disordered" evidence="3">
    <location>
        <begin position="1"/>
        <end position="81"/>
    </location>
</feature>
<evidence type="ECO:0000313" key="6">
    <source>
        <dbReference type="EMBL" id="POY71183.1"/>
    </source>
</evidence>
<gene>
    <name evidence="6" type="ORF">BMF94_5493</name>
</gene>
<dbReference type="SUPFAM" id="SSF52540">
    <property type="entry name" value="P-loop containing nucleoside triphosphate hydrolases"/>
    <property type="match status" value="1"/>
</dbReference>
<dbReference type="AlphaFoldDB" id="A0A2S5B321"/>
<dbReference type="GO" id="GO:0016887">
    <property type="term" value="F:ATP hydrolysis activity"/>
    <property type="evidence" value="ECO:0007669"/>
    <property type="project" value="InterPro"/>
</dbReference>
<feature type="compositionally biased region" description="Polar residues" evidence="3">
    <location>
        <begin position="707"/>
        <end position="722"/>
    </location>
</feature>
<accession>A0A2S5B321</accession>
<keyword evidence="7" id="KW-1185">Reference proteome</keyword>
<feature type="domain" description="Clp ATPase C-terminal" evidence="5">
    <location>
        <begin position="599"/>
        <end position="686"/>
    </location>
</feature>
<dbReference type="GO" id="GO:0005759">
    <property type="term" value="C:mitochondrial matrix"/>
    <property type="evidence" value="ECO:0007669"/>
    <property type="project" value="TreeGrafter"/>
</dbReference>
<dbReference type="PANTHER" id="PTHR48102">
    <property type="entry name" value="ATP-DEPENDENT CLP PROTEASE ATP-BINDING SUBUNIT CLPX-LIKE, MITOCHONDRIAL-RELATED"/>
    <property type="match status" value="1"/>
</dbReference>
<dbReference type="InterPro" id="IPR003959">
    <property type="entry name" value="ATPase_AAA_core"/>
</dbReference>
<feature type="domain" description="AAA+ ATPase" evidence="4">
    <location>
        <begin position="339"/>
        <end position="521"/>
    </location>
</feature>
<name>A0A2S5B321_9BASI</name>
<dbReference type="Proteomes" id="UP000237144">
    <property type="component" value="Unassembled WGS sequence"/>
</dbReference>
<feature type="compositionally biased region" description="Low complexity" evidence="3">
    <location>
        <begin position="228"/>
        <end position="238"/>
    </location>
</feature>
<reference evidence="6 7" key="1">
    <citation type="journal article" date="2018" name="Front. Microbiol.">
        <title>Prospects for Fungal Bioremediation of Acidic Radioactive Waste Sites: Characterization and Genome Sequence of Rhodotorula taiwanensis MD1149.</title>
        <authorList>
            <person name="Tkavc R."/>
            <person name="Matrosova V.Y."/>
            <person name="Grichenko O.E."/>
            <person name="Gostincar C."/>
            <person name="Volpe R.P."/>
            <person name="Klimenkova P."/>
            <person name="Gaidamakova E.K."/>
            <person name="Zhou C.E."/>
            <person name="Stewart B.J."/>
            <person name="Lyman M.G."/>
            <person name="Malfatti S.A."/>
            <person name="Rubinfeld B."/>
            <person name="Courtot M."/>
            <person name="Singh J."/>
            <person name="Dalgard C.L."/>
            <person name="Hamilton T."/>
            <person name="Frey K.G."/>
            <person name="Gunde-Cimerman N."/>
            <person name="Dugan L."/>
            <person name="Daly M.J."/>
        </authorList>
    </citation>
    <scope>NUCLEOTIDE SEQUENCE [LARGE SCALE GENOMIC DNA]</scope>
    <source>
        <strain evidence="6 7">MD1149</strain>
    </source>
</reference>
<evidence type="ECO:0000256" key="1">
    <source>
        <dbReference type="ARBA" id="ARBA00022741"/>
    </source>
</evidence>
<evidence type="ECO:0000259" key="4">
    <source>
        <dbReference type="SMART" id="SM00382"/>
    </source>
</evidence>
<evidence type="ECO:0000256" key="2">
    <source>
        <dbReference type="ARBA" id="ARBA00022840"/>
    </source>
</evidence>
<evidence type="ECO:0000256" key="3">
    <source>
        <dbReference type="SAM" id="MobiDB-lite"/>
    </source>
</evidence>
<dbReference type="OrthoDB" id="1721884at2759"/>
<dbReference type="GO" id="GO:0051603">
    <property type="term" value="P:proteolysis involved in protein catabolic process"/>
    <property type="evidence" value="ECO:0007669"/>
    <property type="project" value="TreeGrafter"/>
</dbReference>
<evidence type="ECO:0008006" key="8">
    <source>
        <dbReference type="Google" id="ProtNLM"/>
    </source>
</evidence>
<feature type="region of interest" description="Disordered" evidence="3">
    <location>
        <begin position="187"/>
        <end position="261"/>
    </location>
</feature>
<dbReference type="InterPro" id="IPR019489">
    <property type="entry name" value="Clp_ATPase_C"/>
</dbReference>
<dbReference type="SMART" id="SM00382">
    <property type="entry name" value="AAA"/>
    <property type="match status" value="1"/>
</dbReference>
<feature type="compositionally biased region" description="Low complexity" evidence="3">
    <location>
        <begin position="1"/>
        <end position="17"/>
    </location>
</feature>
<dbReference type="GO" id="GO:0005524">
    <property type="term" value="F:ATP binding"/>
    <property type="evidence" value="ECO:0007669"/>
    <property type="project" value="UniProtKB-KW"/>
</dbReference>
<evidence type="ECO:0000259" key="5">
    <source>
        <dbReference type="SMART" id="SM01086"/>
    </source>
</evidence>
<evidence type="ECO:0000313" key="7">
    <source>
        <dbReference type="Proteomes" id="UP000237144"/>
    </source>
</evidence>
<feature type="compositionally biased region" description="Basic and acidic residues" evidence="3">
    <location>
        <begin position="239"/>
        <end position="249"/>
    </location>
</feature>
<dbReference type="SMART" id="SM01086">
    <property type="entry name" value="ClpB_D2-small"/>
    <property type="match status" value="1"/>
</dbReference>
<dbReference type="STRING" id="741276.A0A2S5B321"/>
<dbReference type="Gene3D" id="3.40.50.300">
    <property type="entry name" value="P-loop containing nucleotide triphosphate hydrolases"/>
    <property type="match status" value="2"/>
</dbReference>
<feature type="region of interest" description="Disordered" evidence="3">
    <location>
        <begin position="704"/>
        <end position="731"/>
    </location>
</feature>
<dbReference type="InterPro" id="IPR050052">
    <property type="entry name" value="ATP-dep_Clp_protease_ClpX"/>
</dbReference>
<keyword evidence="1" id="KW-0547">Nucleotide-binding</keyword>
<dbReference type="EMBL" id="PJQD01000085">
    <property type="protein sequence ID" value="POY71183.1"/>
    <property type="molecule type" value="Genomic_DNA"/>
</dbReference>
<dbReference type="InterPro" id="IPR003593">
    <property type="entry name" value="AAA+_ATPase"/>
</dbReference>
<comment type="caution">
    <text evidence="6">The sequence shown here is derived from an EMBL/GenBank/DDBJ whole genome shotgun (WGS) entry which is preliminary data.</text>
</comment>
<dbReference type="FunFam" id="1.10.8.60:FF:000138">
    <property type="entry name" value="ATP-dependent Clp protease ATP-binding subunit ClpX"/>
    <property type="match status" value="1"/>
</dbReference>
<dbReference type="Gene3D" id="1.10.8.60">
    <property type="match status" value="1"/>
</dbReference>
<dbReference type="PANTHER" id="PTHR48102:SF7">
    <property type="entry name" value="ATP-DEPENDENT CLP PROTEASE ATP-BINDING SUBUNIT CLPX-LIKE, MITOCHONDRIAL"/>
    <property type="match status" value="1"/>
</dbReference>
<organism evidence="6 7">
    <name type="scientific">Rhodotorula taiwanensis</name>
    <dbReference type="NCBI Taxonomy" id="741276"/>
    <lineage>
        <taxon>Eukaryota</taxon>
        <taxon>Fungi</taxon>
        <taxon>Dikarya</taxon>
        <taxon>Basidiomycota</taxon>
        <taxon>Pucciniomycotina</taxon>
        <taxon>Microbotryomycetes</taxon>
        <taxon>Sporidiobolales</taxon>
        <taxon>Sporidiobolaceae</taxon>
        <taxon>Rhodotorula</taxon>
    </lineage>
</organism>
<feature type="region of interest" description="Disordered" evidence="3">
    <location>
        <begin position="117"/>
        <end position="160"/>
    </location>
</feature>
<dbReference type="InterPro" id="IPR027417">
    <property type="entry name" value="P-loop_NTPase"/>
</dbReference>
<sequence>THANASSDENSDSPSGSQAEARGDAQTFPREVEPVQPAEVGTARHSLFHPAGGGSSSSNTPASANKGGDGPDSVAAMRKNPRQLVAHLDEYVVGQTRAKRVLAVAVYNHYARVPLAPSATSTAGEPPTEASRSSSRPSSSKQDKAAPPTPPPGFPASFTAGWTQVEPTADERKFVDMHLARLATLPEWSSTPSGGLIGRPSLQRHAADLKPTGKRRWEAKKADEGDEAGSTAASGKTAAADKSDEKNVKDGASQEAELEERFYRTPSGKLALVKTRASDPSASPEISIFDTSESSTLTASAADERTDVSAILSDFLGQRVGEPIASASLAASKVEPLYEKSNILLLGPTGTGKSLLARTLARELEVPYVSVDAASWTAAGYVGGDVEECVARLAEAADGDLEKAGRGIVFIDEIDKIAATSGTTRDIGGTGVQQALLKMLEGTTVNISEHGYSGGGGGGPASMFGGFGRRGPSREPAMVDTTGILFICAGALQVLSYSVGLDKIVQSRISKGSIGFTSKIAPAPATAAVTVQSVPTTPLPASPTAASASSSIVAPVTGHGLQPDLSPLLEQVEPQDLVQFGLIPEFIGRIPITAALKALSESDLIRILREPKFCLVQQYTDLFAASGVQLSYAIAAQAVKKQTGARGLRRIMEHVLLDSMFDAPQSSIRYVLINKAVVTSGEPAKYYSRSQKHLFEIDHTAEEDTVLSPSADSVTPPEQAQTKPKKRSAGF</sequence>
<protein>
    <recommendedName>
        <fullName evidence="8">AAA+ ATPase domain-containing protein</fullName>
    </recommendedName>
</protein>
<feature type="compositionally biased region" description="Low complexity" evidence="3">
    <location>
        <begin position="131"/>
        <end position="140"/>
    </location>
</feature>